<accession>A0A1X7EYT7</accession>
<feature type="compositionally biased region" description="Basic and acidic residues" evidence="2">
    <location>
        <begin position="4207"/>
        <end position="4216"/>
    </location>
</feature>
<dbReference type="InterPro" id="IPR002126">
    <property type="entry name" value="Cadherin-like_dom"/>
</dbReference>
<dbReference type="InterPro" id="IPR025592">
    <property type="entry name" value="DUF4347"/>
</dbReference>
<dbReference type="GO" id="GO:0007156">
    <property type="term" value="P:homophilic cell adhesion via plasma membrane adhesion molecules"/>
    <property type="evidence" value="ECO:0007669"/>
    <property type="project" value="InterPro"/>
</dbReference>
<protein>
    <submittedName>
        <fullName evidence="4">Autotransporter-associated beta strand repeat-containing protein</fullName>
    </submittedName>
</protein>
<dbReference type="InterPro" id="IPR011050">
    <property type="entry name" value="Pectin_lyase_fold/virulence"/>
</dbReference>
<dbReference type="PROSITE" id="PS50268">
    <property type="entry name" value="CADHERIN_2"/>
    <property type="match status" value="1"/>
</dbReference>
<dbReference type="EMBL" id="FXAK01000004">
    <property type="protein sequence ID" value="SMF42457.1"/>
    <property type="molecule type" value="Genomic_DNA"/>
</dbReference>
<sequence length="4257" mass="408385">MARKYGAKGVGGNGGAGKTRKPSSSMFAMALEPRFMFDAAGVATAADPTATVQPDIHTDTAATDHDATKTAIADVVALAVSAPVADAVPSPQIFRDAEPLANGGRKEAVFIDRNVAGWQSLAEGAKAGVEVVLLDTSQDGLSQMARWAETHHGYDAIHIVSHGNEGYVNLGTLTLDSQSVQQRGADLAAVGAALTSDGDLLLYGCQVAGGRGDAFLSAMADATHADVAASTNSTGPIQQGGDWALEKASGSIEASNPFTSDATASFSTLLTAPLKGTVMEFGSSNFTVASPANNVSAIDISADGGAGATKSGLNLSVVSSGTNAITYTINNSTQTGMSGTGDASLYIGGGTGLISSLTFTSNDGSAFGLSSFDFAFDLPSTTSQVITVTFTATKSGGGTATFSGSYAEQLKQSTDFTSLAEFKDITSFTISYDSSIVKMELDKLLLATVATGPTNTAPVLDASKTPVLSGENQSAAVNTPSGAVGTLVSSLIDSGGALSNVTDADSSASTGIALTAVDASNGSWYYTTDGGSNWSSVGAVTNTSALLLKADANTRLFFKANSGYAGTVGNAVTFRAWDQTSGTAGSTADTSTNGGATAFSTDTDTANITVTDDVTPTVTSVTSSTADGTYGVGSTVSVQVTFSENVTVTGTPRLTLETGTTDRTIDYVSGTGTNTLTFTYTVQAGDTSSDLDYQSTSALVLNGGTIKDAAGNDATLTLPATGSGSSLGGSKAIVIDTAPSITSATYNAGTNTLVVTGTNIGNGDSIDVTKLTLTGEGGNTYTLTSDSSVTSTPSSNSFTITLGSTDQAYVEGLLNKDGGSSQGTTTYNLAAATGWDSTLSAAADSAGNGITVSNTQKPAITSVTYNATTGVLTVTGTNLVHQPGATNDIDLSKLTITGQGGAGSAVALSGAVEITSATGFSVTLSGGTKTSIDGLLNKDGTSATDATSYKIASADDWNGTIYGDISDSTGVGITVSGHNANPVIGSLTGDSVAWAGEGNTVLLDSGTDATVSDAENGAASWSGSVLTVQRSVSGTAVPLSSDVFSFNSNATFSESGGNLLDTGNANAVFGTVSNTGGTLTVTFNGSATATLIQTVMRNILYRNDTPTGDTVIRYSMTDGHDGSTTADVTVTSDTIYVTNTADAAGTGVADGIALREAVAIALADTTGTQTIKFASSLASGSITLGSDLAVTENLTFDADAASGLTITGSTITVSSGVTLTLTNGTGDTLAVASKITGAGAIAKTGTGTATLTGGNDYSGATTISAGTLTVADGIGDGSAVTVSAGATLNLSGAETIGSLAGSGSVTLGGNTLSVGGANTSTSFDGIISGTGGVTKTGAGTLTLTGTNSYAGATTVSAGTLALNSSAGTALADSSAVSVASGATLSLTSATETIGNLSGSGTLALGANALTLSLTSNQTFSGAITGTSASSLTLSANSGATTLTLSGTSNSSGFAGGITLTSGTLLVSSDSNLGTGTLTLDGGTLRLSGAVGTIDNAISIGSNTGTISVAPSGSATISGLISGSGTLTKAAGGDLALSGNNSGFSGAFTINAGTVTINHANALGSTTGGTTVADGAALALSGNITVAENLTLSGSGVSSGGALISASGTNTVSGTVTLNADATVTTTSALTISGVVSGANALTKAGSGSLTLSGNNSYTGATTISAGTLVAGHANALGTTAGSTTVDSGATLAVASGVTLAENLTVSGTGVSSAGALQVTSGSATVSGTVAMGADSTIGVSGTGLTLSGVVSGSYALTKAGSGMLTLSGDNSYTEATTVGAGVLYITHANALGSTAAGTTVASGATLRIGTGLTIAENLTISGIGVSSGIGAVKVNGGTATITGTVTLGANADIGSYNSGDTLTISGTVSGAYNLTKVGAGTVVLSGTNGYTGTTTVSAGTLSITGSGNIGSAGITLNGGTLDVTGSAVTLANAIALGSGHGTVSVGSGNALTLSGAISGSYNLTKSGAGTLTLSGTGTGTYTGTTTVGAGTMVVTGTLNGASAGAVTVGNGGTLAGTGTVNGGLTVQSGGTLSPGIAGTNNGVGTLTVNGGLTIQSGGTLAVDLASTSNYDQVAVTGAVDVGSATLTTGGAYVPAKTANGDSFVIIANDGSDAVTGTFTGLASGATLSLNSGSITVSYAAGSNSNDVVLTGPVNQAPTLAGTFTTAGTVDDNATTTPFGSVTVGDTDDSTGSFTVTIAYTAANGTLSSAGGGLTGTAGNYTLTATTPGDLQTLLQALVFTPTNNQVAPGSTVQTTFTLTASDGTSSSSANSSTVVTASSINDAPTDIALSNSSVTIFDGTNAVVGTLSATDADTGQTLTYTLVSGTGDTDNALFTISGTALLANNAATLTGGQSYSVRVQVGDGTATSEKTFSISVTNDLVVDVTAIDSSAPAGTYTADKADGGGLDLREAITLANAVSGNVTIRFAGTLAGTITLPSTLTVRSGVTLEMDSDTDSRGITITGNGFTLGNSFGVSVSEGDTLTINSTLADNGTSDAAALTKSGSGTLVLGGTNNTASGDTGINSITVNAGMLQVAGDANLGTGTLTMSGGSLTVTGATTIDNAITLSSDASVTNANAVTLSGAITGSGGLTKLDSGKLTLSSAGNSYSGGTTLRGEVELGTTGTIGSGTITLNSGTLTTTATSQTLTNAIVMTGSGTVKTTNALTLSGTLSGTGALTKAGTGTLTLSGSNSHSGSITSSAGTLTAAGGSAIGDGSAVTVNSGAILTLAAAETIGSLTGSGTVTLGSHTLTVGLSSGTATFSGAITGTGGLTKIGAGTLTLSGNSSYSGATTLSGGGLTVSGGSAIGDDSAVTVGAGTTLTLSSDETIGSLAGAGSVALGANTLTTGINNNSTTFSGTISGSGTLSLDGTGTLTLSGSNSSGFTGTTTVRGSGTLSVAGDANLGSGTVTLNGGTLTVTGAGTIDNAFDTGVNGATINTAGAVTLSGAIGGNDGLTKTGTGTLTLSGTSSYSGPTTVSAGTLLVTGALDGTMGVTVASGATLGGTGSLFTSGSSNTLTVASGATLAPGVAGTNSGIGALTVNGNLAMSGTLAVEIAGTGSPGTTYDQVIVSGGVTLASGSSALTVARVNGFNAVNAATYTIINQTGAGAVSNTLSGLAQGATLTSNGDLYTVDYVGGTGNDLVLNAIVNPTVSSVTSTTADGTYKAGSTVTITVTFSRAVTVTGTPLLALGLTGRSATYSGGSGTTTLTFTYTVQDGDSSTDLDYASTSALTLNGGSIADSSTSLDAILTLATPGAANSLGANKAIVIDTAAPTISSVSAVNGTYRAGETIDVTVTFNEAVTVTGTPTFGITLDNGTVVQATYLSGSGGTALIFRYTVGSNLIDADGIGIGGSISGGSIADLVGNSAVRTLNGIASMTGVRIDSVHPTVTTVTASTENGTYTTGDTISIQVTFSEAVTVNGTPTLALNTGRTASYSSGAGTSTLTFTYTVQAGDTVADLDASGTSALTGSITDIAGNAGILTLATPGDLRSLGLNKDIAIDTTAPSIRSVIVPTDGTYGVGKTMSFYIQASEVLIVNGSPTITLDIGGQTRQAAYNPAASSGSILRFDYVVQAGDSDADGIAVTGLNLNGGSITDKARIPLPSTLTGVPGLQNVLVDTVAPDTPSVPVLAPGQDTGVSATDGVTNLSRPTLGGTAEAGATVTILVDGVAVGTTIAGSDGSWSFTPTTPLADGTHAITSRATDRAGNSSGTSAALTLTIDATAPVLSIPTVAGGIDNTANVTSATRPTLTGTADPNSTVAVIVDGVAVGTATAGSDGRWSFAVTTPLADGTHSVVTTATDNAGNIGRSGTLSLTVDTRAPTVSTGGTGPTLSAGGTATLGSAVSLSDASSLNRVTVTLTDARNGDELVIGTLPAGITATRDGTSIVLTGTASAADYQAAVRAIGLRSSAGDPSFAGAATSRSISIQARDLAGNSSAATTVTVAVARATTTTIPATTTPITTSGNGPSQSSSAGTGSSSNGPSSNGASGGPGTNGSGPTLPGSSGANNGGGPPGSASSTDAGRSVTLNNIGGSSSSTDAGRSVTLNSIGGSSSSTDAGRSVTLNSIGGGSSNAGSGLGGGLGGSGLGGTGLGGNGLGGNGLGSGLGTGGTGGATRNTTGSQTGQGTPGQTGIQGNGLNNGQGQGQGQGLGQDRGNGLGTGQGRGPATGQPGTQGSRGQQGQGQGEQQGQPQQDQGAPQDGGGAPADGAGRTADRGADNRAEIMPASPGFARQVARAHGGPAGAADLLAALASHILPDSWAA</sequence>
<feature type="compositionally biased region" description="Low complexity" evidence="2">
    <location>
        <begin position="4182"/>
        <end position="4193"/>
    </location>
</feature>
<dbReference type="Pfam" id="PF12951">
    <property type="entry name" value="PATR"/>
    <property type="match status" value="13"/>
</dbReference>
<evidence type="ECO:0000256" key="1">
    <source>
        <dbReference type="ARBA" id="ARBA00022729"/>
    </source>
</evidence>
<dbReference type="InterPro" id="IPR012332">
    <property type="entry name" value="Autotransporter_pectin_lyase_C"/>
</dbReference>
<feature type="compositionally biased region" description="Gly residues" evidence="2">
    <location>
        <begin position="8"/>
        <end position="17"/>
    </location>
</feature>
<dbReference type="SMART" id="SM00710">
    <property type="entry name" value="PbH1"/>
    <property type="match status" value="8"/>
</dbReference>
<dbReference type="InterPro" id="IPR013783">
    <property type="entry name" value="Ig-like_fold"/>
</dbReference>
<feature type="compositionally biased region" description="Polar residues" evidence="2">
    <location>
        <begin position="4015"/>
        <end position="4061"/>
    </location>
</feature>
<dbReference type="Pfam" id="PF19077">
    <property type="entry name" value="Big_13"/>
    <property type="match status" value="2"/>
</dbReference>
<dbReference type="Gene3D" id="2.60.40.10">
    <property type="entry name" value="Immunoglobulins"/>
    <property type="match status" value="2"/>
</dbReference>
<feature type="compositionally biased region" description="Low complexity" evidence="2">
    <location>
        <begin position="3951"/>
        <end position="3982"/>
    </location>
</feature>
<feature type="compositionally biased region" description="Low complexity" evidence="2">
    <location>
        <begin position="3992"/>
        <end position="4002"/>
    </location>
</feature>
<feature type="compositionally biased region" description="Gly residues" evidence="2">
    <location>
        <begin position="4062"/>
        <end position="4108"/>
    </location>
</feature>
<feature type="compositionally biased region" description="Low complexity" evidence="2">
    <location>
        <begin position="4109"/>
        <end position="4120"/>
    </location>
</feature>
<organism evidence="4 5">
    <name type="scientific">Azospirillum oryzae</name>
    <dbReference type="NCBI Taxonomy" id="286727"/>
    <lineage>
        <taxon>Bacteria</taxon>
        <taxon>Pseudomonadati</taxon>
        <taxon>Pseudomonadota</taxon>
        <taxon>Alphaproteobacteria</taxon>
        <taxon>Rhodospirillales</taxon>
        <taxon>Azospirillaceae</taxon>
        <taxon>Azospirillum</taxon>
    </lineage>
</organism>
<dbReference type="GO" id="GO:0005509">
    <property type="term" value="F:calcium ion binding"/>
    <property type="evidence" value="ECO:0007669"/>
    <property type="project" value="InterPro"/>
</dbReference>
<evidence type="ECO:0000256" key="2">
    <source>
        <dbReference type="SAM" id="MobiDB-lite"/>
    </source>
</evidence>
<evidence type="ECO:0000313" key="4">
    <source>
        <dbReference type="EMBL" id="SMF42457.1"/>
    </source>
</evidence>
<dbReference type="InterPro" id="IPR051551">
    <property type="entry name" value="Autotransporter_adhesion"/>
</dbReference>
<feature type="compositionally biased region" description="Low complexity" evidence="2">
    <location>
        <begin position="4163"/>
        <end position="4172"/>
    </location>
</feature>
<feature type="compositionally biased region" description="Gly residues" evidence="2">
    <location>
        <begin position="4121"/>
        <end position="4161"/>
    </location>
</feature>
<dbReference type="PANTHER" id="PTHR35037">
    <property type="entry name" value="C-TERMINAL REGION OF AIDA-LIKE PROTEIN"/>
    <property type="match status" value="1"/>
</dbReference>
<feature type="region of interest" description="Disordered" evidence="2">
    <location>
        <begin position="1"/>
        <end position="22"/>
    </location>
</feature>
<name>A0A1X7EYT7_9PROT</name>
<dbReference type="NCBIfam" id="TIGR02601">
    <property type="entry name" value="autotrns_rpt"/>
    <property type="match status" value="9"/>
</dbReference>
<feature type="region of interest" description="Disordered" evidence="2">
    <location>
        <begin position="3951"/>
        <end position="4224"/>
    </location>
</feature>
<dbReference type="Gene3D" id="2.60.40.60">
    <property type="entry name" value="Cadherins"/>
    <property type="match status" value="1"/>
</dbReference>
<keyword evidence="1" id="KW-0732">Signal</keyword>
<evidence type="ECO:0000259" key="3">
    <source>
        <dbReference type="PROSITE" id="PS50268"/>
    </source>
</evidence>
<gene>
    <name evidence="4" type="ORF">SAMN02982917_2127</name>
</gene>
<feature type="domain" description="Cadherin" evidence="3">
    <location>
        <begin position="2301"/>
        <end position="2394"/>
    </location>
</feature>
<dbReference type="SUPFAM" id="SSF51126">
    <property type="entry name" value="Pectin lyase-like"/>
    <property type="match status" value="6"/>
</dbReference>
<dbReference type="InterPro" id="IPR006626">
    <property type="entry name" value="PbH1"/>
</dbReference>
<dbReference type="InterPro" id="IPR044016">
    <property type="entry name" value="Big_13"/>
</dbReference>
<reference evidence="4 5" key="1">
    <citation type="submission" date="2017-04" db="EMBL/GenBank/DDBJ databases">
        <authorList>
            <person name="Afonso C.L."/>
            <person name="Miller P.J."/>
            <person name="Scott M.A."/>
            <person name="Spackman E."/>
            <person name="Goraichik I."/>
            <person name="Dimitrov K.M."/>
            <person name="Suarez D.L."/>
            <person name="Swayne D.E."/>
        </authorList>
    </citation>
    <scope>NUCLEOTIDE SEQUENCE [LARGE SCALE GENOMIC DNA]</scope>
    <source>
        <strain evidence="4 5">A2P</strain>
    </source>
</reference>
<evidence type="ECO:0000313" key="5">
    <source>
        <dbReference type="Proteomes" id="UP000192936"/>
    </source>
</evidence>
<proteinExistence type="predicted"/>
<dbReference type="Proteomes" id="UP000192936">
    <property type="component" value="Unassembled WGS sequence"/>
</dbReference>
<dbReference type="GO" id="GO:0016020">
    <property type="term" value="C:membrane"/>
    <property type="evidence" value="ECO:0007669"/>
    <property type="project" value="InterPro"/>
</dbReference>
<dbReference type="Gene3D" id="2.160.20.20">
    <property type="match status" value="4"/>
</dbReference>
<dbReference type="PANTHER" id="PTHR35037:SF3">
    <property type="entry name" value="C-TERMINAL REGION OF AIDA-LIKE PROTEIN"/>
    <property type="match status" value="1"/>
</dbReference>
<dbReference type="InterPro" id="IPR013425">
    <property type="entry name" value="Autotrns_rpt"/>
</dbReference>
<dbReference type="STRING" id="286727.SAMN02982917_2127"/>
<dbReference type="Pfam" id="PF14252">
    <property type="entry name" value="DUF4347"/>
    <property type="match status" value="1"/>
</dbReference>